<feature type="active site" description="Proton acceptor" evidence="3">
    <location>
        <position position="65"/>
    </location>
</feature>
<feature type="binding site" evidence="4">
    <location>
        <begin position="66"/>
        <end position="70"/>
    </location>
    <ligand>
        <name>D-ribulose 5-phosphate</name>
        <dbReference type="ChEBI" id="CHEBI:58121"/>
    </ligand>
</feature>
<accession>B7IDC9</accession>
<feature type="binding site" evidence="4">
    <location>
        <begin position="8"/>
        <end position="9"/>
    </location>
    <ligand>
        <name>D-ribulose 5-phosphate</name>
        <dbReference type="ChEBI" id="CHEBI:58121"/>
    </ligand>
</feature>
<dbReference type="PANTHER" id="PTHR30345:SF0">
    <property type="entry name" value="DNA DAMAGE-REPAIR_TOLERATION PROTEIN DRT102"/>
    <property type="match status" value="1"/>
</dbReference>
<evidence type="ECO:0000256" key="2">
    <source>
        <dbReference type="ARBA" id="ARBA00023235"/>
    </source>
</evidence>
<dbReference type="SUPFAM" id="SSF89623">
    <property type="entry name" value="Ribose/Galactose isomerase RpiB/AlsB"/>
    <property type="match status" value="1"/>
</dbReference>
<proteinExistence type="inferred from homology"/>
<dbReference type="GO" id="GO:0004751">
    <property type="term" value="F:ribose-5-phosphate isomerase activity"/>
    <property type="evidence" value="ECO:0007669"/>
    <property type="project" value="TreeGrafter"/>
</dbReference>
<reference evidence="5 6" key="1">
    <citation type="journal article" date="2009" name="J. Bacteriol.">
        <title>The genome of Thermosipho africanus TCF52B: lateral genetic connections to the Firmicutes and Archaea.</title>
        <authorList>
            <person name="Nesboe C.L."/>
            <person name="Bapteste E."/>
            <person name="Curtis B."/>
            <person name="Dahle H."/>
            <person name="Lopez P."/>
            <person name="Macleod D."/>
            <person name="Dlutek M."/>
            <person name="Bowman S."/>
            <person name="Zhaxybayeva O."/>
            <person name="Birkeland N.-K."/>
            <person name="Doolittle W.F."/>
        </authorList>
    </citation>
    <scope>NUCLEOTIDE SEQUENCE [LARGE SCALE GENOMIC DNA]</scope>
    <source>
        <strain evidence="5 6">TCF52B</strain>
    </source>
</reference>
<feature type="binding site" evidence="4">
    <location>
        <position position="99"/>
    </location>
    <ligand>
        <name>D-ribulose 5-phosphate</name>
        <dbReference type="ChEBI" id="CHEBI:58121"/>
    </ligand>
</feature>
<evidence type="ECO:0000256" key="4">
    <source>
        <dbReference type="PIRSR" id="PIRSR005384-2"/>
    </source>
</evidence>
<dbReference type="EMBL" id="CP001185">
    <property type="protein sequence ID" value="ACJ76006.1"/>
    <property type="molecule type" value="Genomic_DNA"/>
</dbReference>
<name>B7IDC9_THEAB</name>
<evidence type="ECO:0000256" key="1">
    <source>
        <dbReference type="ARBA" id="ARBA00008754"/>
    </source>
</evidence>
<dbReference type="KEGG" id="taf:THA_1568"/>
<dbReference type="STRING" id="484019.THA_1568"/>
<dbReference type="InterPro" id="IPR004785">
    <property type="entry name" value="RpiB"/>
</dbReference>
<organism evidence="5 6">
    <name type="scientific">Thermosipho africanus (strain TCF52B)</name>
    <dbReference type="NCBI Taxonomy" id="484019"/>
    <lineage>
        <taxon>Bacteria</taxon>
        <taxon>Thermotogati</taxon>
        <taxon>Thermotogota</taxon>
        <taxon>Thermotogae</taxon>
        <taxon>Thermotogales</taxon>
        <taxon>Fervidobacteriaceae</taxon>
        <taxon>Thermosipho</taxon>
    </lineage>
</organism>
<feature type="binding site" evidence="4">
    <location>
        <position position="136"/>
    </location>
    <ligand>
        <name>D-ribulose 5-phosphate</name>
        <dbReference type="ChEBI" id="CHEBI:58121"/>
    </ligand>
</feature>
<dbReference type="NCBIfam" id="TIGR00689">
    <property type="entry name" value="rpiB_lacA_lacB"/>
    <property type="match status" value="1"/>
</dbReference>
<dbReference type="InterPro" id="IPR036569">
    <property type="entry name" value="RpiB_LacA_LacB_sf"/>
</dbReference>
<evidence type="ECO:0000313" key="5">
    <source>
        <dbReference type="EMBL" id="ACJ76006.1"/>
    </source>
</evidence>
<dbReference type="NCBIfam" id="TIGR01120">
    <property type="entry name" value="rpiB"/>
    <property type="match status" value="1"/>
</dbReference>
<dbReference type="HOGENOM" id="CLU_091396_4_1_0"/>
<dbReference type="PANTHER" id="PTHR30345">
    <property type="entry name" value="RIBOSE-5-PHOSPHATE ISOMERASE B"/>
    <property type="match status" value="1"/>
</dbReference>
<feature type="active site" description="Proton donor" evidence="3">
    <location>
        <position position="98"/>
    </location>
</feature>
<dbReference type="PIRSF" id="PIRSF005384">
    <property type="entry name" value="RpiB_LacA_B"/>
    <property type="match status" value="1"/>
</dbReference>
<sequence length="145" mass="15913">MKIAIGSDHAGFELKNKLVDYLSKKGIEIIDVGTNSTESVDYPDYAKEVGKLVVNKDADFGILICGTGIGMSIAANKIKGIRAALCMIPEMGKLARNHNNANILVLPGRLIGFELATWIVEEFLNADFEGGRHERRINKIVELEK</sequence>
<keyword evidence="6" id="KW-1185">Reference proteome</keyword>
<dbReference type="NCBIfam" id="NF004051">
    <property type="entry name" value="PRK05571.1"/>
    <property type="match status" value="1"/>
</dbReference>
<dbReference type="InterPro" id="IPR003500">
    <property type="entry name" value="RpiB_LacA_LacB"/>
</dbReference>
<keyword evidence="2 5" id="KW-0413">Isomerase</keyword>
<dbReference type="Pfam" id="PF02502">
    <property type="entry name" value="LacAB_rpiB"/>
    <property type="match status" value="1"/>
</dbReference>
<dbReference type="AlphaFoldDB" id="B7IDC9"/>
<dbReference type="Gene3D" id="3.40.1400.10">
    <property type="entry name" value="Sugar-phosphate isomerase, RpiB/LacA/LacB"/>
    <property type="match status" value="1"/>
</dbReference>
<feature type="binding site" evidence="4">
    <location>
        <position position="109"/>
    </location>
    <ligand>
        <name>D-ribulose 5-phosphate</name>
        <dbReference type="ChEBI" id="CHEBI:58121"/>
    </ligand>
</feature>
<dbReference type="GO" id="GO:0009052">
    <property type="term" value="P:pentose-phosphate shunt, non-oxidative branch"/>
    <property type="evidence" value="ECO:0007669"/>
    <property type="project" value="TreeGrafter"/>
</dbReference>
<dbReference type="Proteomes" id="UP000002453">
    <property type="component" value="Chromosome"/>
</dbReference>
<dbReference type="RefSeq" id="WP_004102294.1">
    <property type="nucleotide sequence ID" value="NC_011653.1"/>
</dbReference>
<feature type="binding site" evidence="4">
    <location>
        <position position="132"/>
    </location>
    <ligand>
        <name>D-ribulose 5-phosphate</name>
        <dbReference type="ChEBI" id="CHEBI:58121"/>
    </ligand>
</feature>
<gene>
    <name evidence="5" type="primary">rpiB</name>
    <name evidence="5" type="ordered locus">THA_1568</name>
</gene>
<dbReference type="OrthoDB" id="1778624at2"/>
<comment type="similarity">
    <text evidence="1">Belongs to the LacAB/RpiB family.</text>
</comment>
<evidence type="ECO:0000313" key="6">
    <source>
        <dbReference type="Proteomes" id="UP000002453"/>
    </source>
</evidence>
<evidence type="ECO:0000256" key="3">
    <source>
        <dbReference type="PIRSR" id="PIRSR005384-1"/>
    </source>
</evidence>
<dbReference type="GO" id="GO:0019316">
    <property type="term" value="P:D-allose catabolic process"/>
    <property type="evidence" value="ECO:0007669"/>
    <property type="project" value="TreeGrafter"/>
</dbReference>
<protein>
    <submittedName>
        <fullName evidence="5">Ribose 5-phosphate isomerase B</fullName>
    </submittedName>
</protein>
<dbReference type="eggNOG" id="COG0698">
    <property type="taxonomic scope" value="Bacteria"/>
</dbReference>